<dbReference type="InterPro" id="IPR037055">
    <property type="entry name" value="MHC_I-like_Ag-recog_sf"/>
</dbReference>
<feature type="transmembrane region" description="Helical" evidence="2">
    <location>
        <begin position="317"/>
        <end position="337"/>
    </location>
</feature>
<evidence type="ECO:0000256" key="2">
    <source>
        <dbReference type="SAM" id="Phobius"/>
    </source>
</evidence>
<reference evidence="4" key="2">
    <citation type="submission" date="2025-09" db="UniProtKB">
        <authorList>
            <consortium name="Ensembl"/>
        </authorList>
    </citation>
    <scope>IDENTIFICATION</scope>
</reference>
<dbReference type="InterPro" id="IPR003597">
    <property type="entry name" value="Ig_C1-set"/>
</dbReference>
<dbReference type="Pfam" id="PF07654">
    <property type="entry name" value="C1-set"/>
    <property type="match status" value="1"/>
</dbReference>
<proteinExistence type="predicted"/>
<dbReference type="InterPro" id="IPR011161">
    <property type="entry name" value="MHC_I-like_Ag-recog"/>
</dbReference>
<dbReference type="PROSITE" id="PS50835">
    <property type="entry name" value="IG_LIKE"/>
    <property type="match status" value="1"/>
</dbReference>
<dbReference type="GO" id="GO:0006955">
    <property type="term" value="P:immune response"/>
    <property type="evidence" value="ECO:0007669"/>
    <property type="project" value="TreeGrafter"/>
</dbReference>
<dbReference type="PANTHER" id="PTHR16675">
    <property type="entry name" value="MHC CLASS I-RELATED"/>
    <property type="match status" value="1"/>
</dbReference>
<dbReference type="InterPro" id="IPR013783">
    <property type="entry name" value="Ig-like_fold"/>
</dbReference>
<dbReference type="InterPro" id="IPR050208">
    <property type="entry name" value="MHC_class-I_related"/>
</dbReference>
<name>A0A3Q3IPX4_MONAL</name>
<evidence type="ECO:0000256" key="1">
    <source>
        <dbReference type="ARBA" id="ARBA00023180"/>
    </source>
</evidence>
<protein>
    <recommendedName>
        <fullName evidence="3">Ig-like domain-containing protein</fullName>
    </recommendedName>
</protein>
<dbReference type="CDD" id="cd07698">
    <property type="entry name" value="IgC1_MHC_I_alpha3"/>
    <property type="match status" value="1"/>
</dbReference>
<dbReference type="Gene3D" id="2.60.40.10">
    <property type="entry name" value="Immunoglobulins"/>
    <property type="match status" value="1"/>
</dbReference>
<keyword evidence="1" id="KW-0325">Glycoprotein</keyword>
<sequence>LLSLLLLLQDYQDYSLFQQISCCAINHSLRFILTGSAGVTNLPEFVSVVKVDELEMVYCDSKRAEPKQDWLKFFKENNREHVSAYTAECNKNRIFFRKTINVLIKCCSQTQDIHIFQRMSGCEWDDATGTVNTFDQYHYDENFIAFDLETETLTTPTPWARNAKHELDSNKIIIPNIKSYLTQECLVWLKKYLDYGKSFLLRTVLPSVSLLQKRCSPVSCHATGFYPYKVDMFWRKDGEELHEDVGKGEILPNNDGTFQMSVDLKLSSVKPEDWSRYDCVFQLSGVKEDVVTKLDKAVIRTNDYFILASPDLTTTPIIVAMLVLTVCLILGTVFITLQTVNGERGKVHSVCISRFQ</sequence>
<dbReference type="Proteomes" id="UP000261600">
    <property type="component" value="Unplaced"/>
</dbReference>
<dbReference type="InterPro" id="IPR007110">
    <property type="entry name" value="Ig-like_dom"/>
</dbReference>
<dbReference type="FunFam" id="2.60.40.10:FF:000943">
    <property type="entry name" value="Classical MHC class I molecule, alpha-chain"/>
    <property type="match status" value="1"/>
</dbReference>
<dbReference type="PANTHER" id="PTHR16675:SF237">
    <property type="entry name" value="MHC CLASS I ANTIGEN TRANSCRIPT VARIANT 1-RELATED"/>
    <property type="match status" value="1"/>
</dbReference>
<dbReference type="InterPro" id="IPR011162">
    <property type="entry name" value="MHC_I/II-like_Ag-recog"/>
</dbReference>
<dbReference type="Ensembl" id="ENSMALT00000005945.1">
    <property type="protein sequence ID" value="ENSMALP00000005814.1"/>
    <property type="gene ID" value="ENSMALG00000003721.1"/>
</dbReference>
<evidence type="ECO:0000313" key="4">
    <source>
        <dbReference type="Ensembl" id="ENSMALP00000005814.1"/>
    </source>
</evidence>
<dbReference type="InterPro" id="IPR036179">
    <property type="entry name" value="Ig-like_dom_sf"/>
</dbReference>
<dbReference type="SMART" id="SM00407">
    <property type="entry name" value="IGc1"/>
    <property type="match status" value="1"/>
</dbReference>
<dbReference type="GO" id="GO:0009897">
    <property type="term" value="C:external side of plasma membrane"/>
    <property type="evidence" value="ECO:0007669"/>
    <property type="project" value="TreeGrafter"/>
</dbReference>
<dbReference type="Pfam" id="PF00129">
    <property type="entry name" value="MHC_I"/>
    <property type="match status" value="1"/>
</dbReference>
<keyword evidence="2" id="KW-0812">Transmembrane</keyword>
<dbReference type="AlphaFoldDB" id="A0A3Q3IPX4"/>
<evidence type="ECO:0000259" key="3">
    <source>
        <dbReference type="PROSITE" id="PS50835"/>
    </source>
</evidence>
<organism evidence="4 5">
    <name type="scientific">Monopterus albus</name>
    <name type="common">Swamp eel</name>
    <dbReference type="NCBI Taxonomy" id="43700"/>
    <lineage>
        <taxon>Eukaryota</taxon>
        <taxon>Metazoa</taxon>
        <taxon>Chordata</taxon>
        <taxon>Craniata</taxon>
        <taxon>Vertebrata</taxon>
        <taxon>Euteleostomi</taxon>
        <taxon>Actinopterygii</taxon>
        <taxon>Neopterygii</taxon>
        <taxon>Teleostei</taxon>
        <taxon>Neoteleostei</taxon>
        <taxon>Acanthomorphata</taxon>
        <taxon>Anabantaria</taxon>
        <taxon>Synbranchiformes</taxon>
        <taxon>Synbranchidae</taxon>
        <taxon>Monopterus</taxon>
    </lineage>
</organism>
<accession>A0A3Q3IPX4</accession>
<reference evidence="4" key="1">
    <citation type="submission" date="2025-08" db="UniProtKB">
        <authorList>
            <consortium name="Ensembl"/>
        </authorList>
    </citation>
    <scope>IDENTIFICATION</scope>
</reference>
<dbReference type="SUPFAM" id="SSF54452">
    <property type="entry name" value="MHC antigen-recognition domain"/>
    <property type="match status" value="1"/>
</dbReference>
<keyword evidence="2" id="KW-0472">Membrane</keyword>
<dbReference type="Gene3D" id="3.30.500.10">
    <property type="entry name" value="MHC class I-like antigen recognition-like"/>
    <property type="match status" value="1"/>
</dbReference>
<dbReference type="SUPFAM" id="SSF48726">
    <property type="entry name" value="Immunoglobulin"/>
    <property type="match status" value="1"/>
</dbReference>
<keyword evidence="5" id="KW-1185">Reference proteome</keyword>
<dbReference type="GO" id="GO:0005615">
    <property type="term" value="C:extracellular space"/>
    <property type="evidence" value="ECO:0007669"/>
    <property type="project" value="TreeGrafter"/>
</dbReference>
<keyword evidence="2" id="KW-1133">Transmembrane helix</keyword>
<feature type="domain" description="Ig-like" evidence="3">
    <location>
        <begin position="175"/>
        <end position="292"/>
    </location>
</feature>
<evidence type="ECO:0000313" key="5">
    <source>
        <dbReference type="Proteomes" id="UP000261600"/>
    </source>
</evidence>